<evidence type="ECO:0000256" key="1">
    <source>
        <dbReference type="SAM" id="MobiDB-lite"/>
    </source>
</evidence>
<accession>A0A0E9V9Q9</accession>
<dbReference type="AlphaFoldDB" id="A0A0E9V9Q9"/>
<proteinExistence type="predicted"/>
<reference evidence="2" key="2">
    <citation type="journal article" date="2015" name="Fish Shellfish Immunol.">
        <title>Early steps in the European eel (Anguilla anguilla)-Vibrio vulnificus interaction in the gills: Role of the RtxA13 toxin.</title>
        <authorList>
            <person name="Callol A."/>
            <person name="Pajuelo D."/>
            <person name="Ebbesson L."/>
            <person name="Teles M."/>
            <person name="MacKenzie S."/>
            <person name="Amaro C."/>
        </authorList>
    </citation>
    <scope>NUCLEOTIDE SEQUENCE</scope>
</reference>
<evidence type="ECO:0000313" key="2">
    <source>
        <dbReference type="EMBL" id="JAH74220.1"/>
    </source>
</evidence>
<name>A0A0E9V9Q9_ANGAN</name>
<dbReference type="EMBL" id="GBXM01034357">
    <property type="protein sequence ID" value="JAH74220.1"/>
    <property type="molecule type" value="Transcribed_RNA"/>
</dbReference>
<feature type="compositionally biased region" description="Polar residues" evidence="1">
    <location>
        <begin position="64"/>
        <end position="74"/>
    </location>
</feature>
<organism evidence="2">
    <name type="scientific">Anguilla anguilla</name>
    <name type="common">European freshwater eel</name>
    <name type="synonym">Muraena anguilla</name>
    <dbReference type="NCBI Taxonomy" id="7936"/>
    <lineage>
        <taxon>Eukaryota</taxon>
        <taxon>Metazoa</taxon>
        <taxon>Chordata</taxon>
        <taxon>Craniata</taxon>
        <taxon>Vertebrata</taxon>
        <taxon>Euteleostomi</taxon>
        <taxon>Actinopterygii</taxon>
        <taxon>Neopterygii</taxon>
        <taxon>Teleostei</taxon>
        <taxon>Anguilliformes</taxon>
        <taxon>Anguillidae</taxon>
        <taxon>Anguilla</taxon>
    </lineage>
</organism>
<protein>
    <submittedName>
        <fullName evidence="2">Uncharacterized protein</fullName>
    </submittedName>
</protein>
<feature type="region of interest" description="Disordered" evidence="1">
    <location>
        <begin position="55"/>
        <end position="74"/>
    </location>
</feature>
<sequence length="74" mass="8519">MLLMSLEQQTGMREALKNFEGKSRRTIMRIYNVPEDAEEDSFVLEFVDKLKCKTLPTGRHRPTNPASSQSILSF</sequence>
<reference evidence="2" key="1">
    <citation type="submission" date="2014-11" db="EMBL/GenBank/DDBJ databases">
        <authorList>
            <person name="Amaro Gonzalez C."/>
        </authorList>
    </citation>
    <scope>NUCLEOTIDE SEQUENCE</scope>
</reference>